<dbReference type="CDD" id="cd06257">
    <property type="entry name" value="DnaJ"/>
    <property type="match status" value="1"/>
</dbReference>
<dbReference type="SMART" id="SM00271">
    <property type="entry name" value="DnaJ"/>
    <property type="match status" value="1"/>
</dbReference>
<dbReference type="Gene3D" id="1.10.287.110">
    <property type="entry name" value="DnaJ domain"/>
    <property type="match status" value="1"/>
</dbReference>
<feature type="domain" description="J" evidence="7">
    <location>
        <begin position="10"/>
        <end position="86"/>
    </location>
</feature>
<accession>A0A165H6Y5</accession>
<dbReference type="Proteomes" id="UP000076871">
    <property type="component" value="Unassembled WGS sequence"/>
</dbReference>
<evidence type="ECO:0000256" key="1">
    <source>
        <dbReference type="ARBA" id="ARBA00004123"/>
    </source>
</evidence>
<dbReference type="SMART" id="SM00248">
    <property type="entry name" value="ANK"/>
    <property type="match status" value="3"/>
</dbReference>
<keyword evidence="4" id="KW-0143">Chaperone</keyword>
<reference evidence="8 9" key="1">
    <citation type="journal article" date="2016" name="Mol. Biol. Evol.">
        <title>Comparative Genomics of Early-Diverging Mushroom-Forming Fungi Provides Insights into the Origins of Lignocellulose Decay Capabilities.</title>
        <authorList>
            <person name="Nagy L.G."/>
            <person name="Riley R."/>
            <person name="Tritt A."/>
            <person name="Adam C."/>
            <person name="Daum C."/>
            <person name="Floudas D."/>
            <person name="Sun H."/>
            <person name="Yadav J.S."/>
            <person name="Pangilinan J."/>
            <person name="Larsson K.H."/>
            <person name="Matsuura K."/>
            <person name="Barry K."/>
            <person name="Labutti K."/>
            <person name="Kuo R."/>
            <person name="Ohm R.A."/>
            <person name="Bhattacharya S.S."/>
            <person name="Shirouzu T."/>
            <person name="Yoshinaga Y."/>
            <person name="Martin F.M."/>
            <person name="Grigoriev I.V."/>
            <person name="Hibbett D.S."/>
        </authorList>
    </citation>
    <scope>NUCLEOTIDE SEQUENCE [LARGE SCALE GENOMIC DNA]</scope>
    <source>
        <strain evidence="8 9">93-53</strain>
    </source>
</reference>
<dbReference type="Pfam" id="PF00226">
    <property type="entry name" value="DnaJ"/>
    <property type="match status" value="1"/>
</dbReference>
<dbReference type="InterPro" id="IPR052094">
    <property type="entry name" value="Pre-mRNA-splicing_ERAD"/>
</dbReference>
<evidence type="ECO:0000256" key="2">
    <source>
        <dbReference type="ARBA" id="ARBA00004496"/>
    </source>
</evidence>
<dbReference type="Pfam" id="PF13637">
    <property type="entry name" value="Ank_4"/>
    <property type="match status" value="1"/>
</dbReference>
<gene>
    <name evidence="8" type="ORF">LAESUDRAFT_692046</name>
</gene>
<evidence type="ECO:0000313" key="8">
    <source>
        <dbReference type="EMBL" id="KZT11328.1"/>
    </source>
</evidence>
<feature type="region of interest" description="Disordered" evidence="6">
    <location>
        <begin position="199"/>
        <end position="220"/>
    </location>
</feature>
<evidence type="ECO:0000313" key="9">
    <source>
        <dbReference type="Proteomes" id="UP000076871"/>
    </source>
</evidence>
<keyword evidence="5" id="KW-0539">Nucleus</keyword>
<dbReference type="InterPro" id="IPR036770">
    <property type="entry name" value="Ankyrin_rpt-contain_sf"/>
</dbReference>
<evidence type="ECO:0000256" key="3">
    <source>
        <dbReference type="ARBA" id="ARBA00022490"/>
    </source>
</evidence>
<evidence type="ECO:0000256" key="4">
    <source>
        <dbReference type="ARBA" id="ARBA00023186"/>
    </source>
</evidence>
<dbReference type="InterPro" id="IPR036869">
    <property type="entry name" value="J_dom_sf"/>
</dbReference>
<dbReference type="GeneID" id="63823139"/>
<feature type="compositionally biased region" description="Basic and acidic residues" evidence="6">
    <location>
        <begin position="199"/>
        <end position="215"/>
    </location>
</feature>
<dbReference type="AlphaFoldDB" id="A0A165H6Y5"/>
<dbReference type="InParanoid" id="A0A165H6Y5"/>
<dbReference type="RefSeq" id="XP_040769068.1">
    <property type="nucleotide sequence ID" value="XM_040906110.1"/>
</dbReference>
<comment type="subcellular location">
    <subcellularLocation>
        <location evidence="2">Cytoplasm</location>
    </subcellularLocation>
    <subcellularLocation>
        <location evidence="1">Nucleus</location>
    </subcellularLocation>
</comment>
<protein>
    <submittedName>
        <fullName evidence="8">DnaJ-domain-containing protein</fullName>
    </submittedName>
</protein>
<keyword evidence="3" id="KW-0963">Cytoplasm</keyword>
<dbReference type="OrthoDB" id="442087at2759"/>
<dbReference type="InterPro" id="IPR002110">
    <property type="entry name" value="Ankyrin_rpt"/>
</dbReference>
<dbReference type="PANTHER" id="PTHR44313">
    <property type="entry name" value="DNAJ HOMOLOG SUBFAMILY C MEMBER 17"/>
    <property type="match status" value="1"/>
</dbReference>
<dbReference type="GO" id="GO:0005681">
    <property type="term" value="C:spliceosomal complex"/>
    <property type="evidence" value="ECO:0007669"/>
    <property type="project" value="TreeGrafter"/>
</dbReference>
<dbReference type="PANTHER" id="PTHR44313:SF1">
    <property type="entry name" value="DNAJ HOMOLOG SUBFAMILY C MEMBER 17"/>
    <property type="match status" value="1"/>
</dbReference>
<dbReference type="STRING" id="1314785.A0A165H6Y5"/>
<feature type="region of interest" description="Disordered" evidence="6">
    <location>
        <begin position="65"/>
        <end position="89"/>
    </location>
</feature>
<dbReference type="SUPFAM" id="SSF46565">
    <property type="entry name" value="Chaperone J-domain"/>
    <property type="match status" value="1"/>
</dbReference>
<evidence type="ECO:0000256" key="6">
    <source>
        <dbReference type="SAM" id="MobiDB-lite"/>
    </source>
</evidence>
<organism evidence="8 9">
    <name type="scientific">Laetiporus sulphureus 93-53</name>
    <dbReference type="NCBI Taxonomy" id="1314785"/>
    <lineage>
        <taxon>Eukaryota</taxon>
        <taxon>Fungi</taxon>
        <taxon>Dikarya</taxon>
        <taxon>Basidiomycota</taxon>
        <taxon>Agaricomycotina</taxon>
        <taxon>Agaricomycetes</taxon>
        <taxon>Polyporales</taxon>
        <taxon>Laetiporus</taxon>
    </lineage>
</organism>
<sequence>MAHRYSTVLEAYSVLGLEQGSSLDIVKNAYKQLALKTHPDKNPDNEDATAQFQRLSEAYNVLIKHHDQSSSSPHRHAYTHSYSSYGHYNDDQYDDEYRDVYDDDDEDLAFYMFLYEQLMRGKGRWSANMRYQRYNPRNSETTEQLQARMRRVREEQEAMKERRANEDVLRKAELEKERKEREAMKERRAREDVLRKAKLEKEREQEKKAAEERQRLKTTHRKAQAAAFQKSAAKKARAEQERLQTLRSEVFSAARRGDGDKVRKGIYEDNVDATGGEIIAGSEAYARRIPEDRQETLMHIAAKNGDAKLVQWLDCHNADPEECDESGMTAFQVALQRGDTSVLKHFYTTYRPEDPDYKHIYSGSATRSLLSLALESHKPEAIRMILDKGFASEEDINEERAYVISTEGKEALCGTGTRNGDDKYDEILDILMSYGGFSAPAPSPISQRVLHSPNRIFKQFRQPPSKDSAAHAERLTQLSPESQNSFHILLANNISG</sequence>
<dbReference type="InterPro" id="IPR001623">
    <property type="entry name" value="DnaJ_domain"/>
</dbReference>
<keyword evidence="9" id="KW-1185">Reference proteome</keyword>
<dbReference type="GO" id="GO:0000390">
    <property type="term" value="P:spliceosomal complex disassembly"/>
    <property type="evidence" value="ECO:0007669"/>
    <property type="project" value="TreeGrafter"/>
</dbReference>
<dbReference type="PRINTS" id="PR00625">
    <property type="entry name" value="JDOMAIN"/>
</dbReference>
<dbReference type="PROSITE" id="PS50076">
    <property type="entry name" value="DNAJ_2"/>
    <property type="match status" value="1"/>
</dbReference>
<evidence type="ECO:0000259" key="7">
    <source>
        <dbReference type="PROSITE" id="PS50076"/>
    </source>
</evidence>
<dbReference type="EMBL" id="KV427607">
    <property type="protein sequence ID" value="KZT11328.1"/>
    <property type="molecule type" value="Genomic_DNA"/>
</dbReference>
<dbReference type="GO" id="GO:0005737">
    <property type="term" value="C:cytoplasm"/>
    <property type="evidence" value="ECO:0007669"/>
    <property type="project" value="UniProtKB-SubCell"/>
</dbReference>
<dbReference type="SUPFAM" id="SSF48403">
    <property type="entry name" value="Ankyrin repeat"/>
    <property type="match status" value="1"/>
</dbReference>
<proteinExistence type="predicted"/>
<name>A0A165H6Y5_9APHY</name>
<evidence type="ECO:0000256" key="5">
    <source>
        <dbReference type="ARBA" id="ARBA00023242"/>
    </source>
</evidence>
<dbReference type="Gene3D" id="1.25.40.20">
    <property type="entry name" value="Ankyrin repeat-containing domain"/>
    <property type="match status" value="1"/>
</dbReference>